<dbReference type="PaxDb" id="6945-B7PIJ8"/>
<dbReference type="EMBL" id="DS719654">
    <property type="protein sequence ID" value="EEC06420.1"/>
    <property type="molecule type" value="Genomic_DNA"/>
</dbReference>
<dbReference type="PANTHER" id="PTHR10380:SF235">
    <property type="entry name" value="CUTICULAR PROTEIN 73D, ISOFORM B"/>
    <property type="match status" value="1"/>
</dbReference>
<dbReference type="InterPro" id="IPR000618">
    <property type="entry name" value="Insect_cuticle"/>
</dbReference>
<dbReference type="EnsemblMetazoa" id="ISCW003791-RA">
    <property type="protein sequence ID" value="ISCW003791-PA"/>
    <property type="gene ID" value="ISCW003791"/>
</dbReference>
<evidence type="ECO:0000313" key="3">
    <source>
        <dbReference type="EnsemblMetazoa" id="ISCW003791-PA"/>
    </source>
</evidence>
<organism>
    <name type="scientific">Ixodes scapularis</name>
    <name type="common">Black-legged tick</name>
    <name type="synonym">Deer tick</name>
    <dbReference type="NCBI Taxonomy" id="6945"/>
    <lineage>
        <taxon>Eukaryota</taxon>
        <taxon>Metazoa</taxon>
        <taxon>Ecdysozoa</taxon>
        <taxon>Arthropoda</taxon>
        <taxon>Chelicerata</taxon>
        <taxon>Arachnida</taxon>
        <taxon>Acari</taxon>
        <taxon>Parasitiformes</taxon>
        <taxon>Ixodida</taxon>
        <taxon>Ixodoidea</taxon>
        <taxon>Ixodidae</taxon>
        <taxon>Ixodinae</taxon>
        <taxon>Ixodes</taxon>
    </lineage>
</organism>
<gene>
    <name evidence="2" type="ORF">IscW_ISCW003791</name>
</gene>
<evidence type="ECO:0000313" key="2">
    <source>
        <dbReference type="EMBL" id="EEC06420.1"/>
    </source>
</evidence>
<accession>B7PIJ8</accession>
<dbReference type="EMBL" id="ABJB010840729">
    <property type="status" value="NOT_ANNOTATED_CDS"/>
    <property type="molecule type" value="Genomic_DNA"/>
</dbReference>
<keyword evidence="4" id="KW-1185">Reference proteome</keyword>
<keyword evidence="1" id="KW-0193">Cuticle</keyword>
<dbReference type="EMBL" id="ABJB010004989">
    <property type="status" value="NOT_ANNOTATED_CDS"/>
    <property type="molecule type" value="Genomic_DNA"/>
</dbReference>
<name>B7PIJ8_IXOSC</name>
<dbReference type="Proteomes" id="UP000001555">
    <property type="component" value="Unassembled WGS sequence"/>
</dbReference>
<dbReference type="Pfam" id="PF00379">
    <property type="entry name" value="Chitin_bind_4"/>
    <property type="match status" value="1"/>
</dbReference>
<dbReference type="InParanoid" id="B7PIJ8"/>
<evidence type="ECO:0000256" key="1">
    <source>
        <dbReference type="PROSITE-ProRule" id="PRU00497"/>
    </source>
</evidence>
<dbReference type="AlphaFoldDB" id="B7PIJ8"/>
<dbReference type="PROSITE" id="PS51155">
    <property type="entry name" value="CHIT_BIND_RR_2"/>
    <property type="match status" value="1"/>
</dbReference>
<proteinExistence type="predicted"/>
<evidence type="ECO:0000313" key="4">
    <source>
        <dbReference type="Proteomes" id="UP000001555"/>
    </source>
</evidence>
<protein>
    <submittedName>
        <fullName evidence="2 3">Cuticle protein, putative</fullName>
    </submittedName>
</protein>
<sequence>MTRQDTEDEFNNKIGSYSYVHAFGVSRVVKYVADANGFHPTVETNEPGTKKSTDR</sequence>
<dbReference type="EMBL" id="ABJB010324675">
    <property type="status" value="NOT_ANNOTATED_CDS"/>
    <property type="molecule type" value="Genomic_DNA"/>
</dbReference>
<dbReference type="GO" id="GO:0008010">
    <property type="term" value="F:structural constituent of chitin-based larval cuticle"/>
    <property type="evidence" value="ECO:0000318"/>
    <property type="project" value="GO_Central"/>
</dbReference>
<dbReference type="InterPro" id="IPR050468">
    <property type="entry name" value="Cuticle_Struct_Prot"/>
</dbReference>
<dbReference type="VEuPathDB" id="VectorBase:ISCW003791"/>
<dbReference type="GO" id="GO:0062129">
    <property type="term" value="C:chitin-based extracellular matrix"/>
    <property type="evidence" value="ECO:0000318"/>
    <property type="project" value="GO_Central"/>
</dbReference>
<dbReference type="PANTHER" id="PTHR10380">
    <property type="entry name" value="CUTICLE PROTEIN"/>
    <property type="match status" value="1"/>
</dbReference>
<reference evidence="3" key="2">
    <citation type="submission" date="2020-05" db="UniProtKB">
        <authorList>
            <consortium name="EnsemblMetazoa"/>
        </authorList>
    </citation>
    <scope>IDENTIFICATION</scope>
    <source>
        <strain evidence="3">wikel</strain>
    </source>
</reference>
<reference evidence="2 4" key="1">
    <citation type="submission" date="2008-03" db="EMBL/GenBank/DDBJ databases">
        <title>Annotation of Ixodes scapularis.</title>
        <authorList>
            <consortium name="Ixodes scapularis Genome Project Consortium"/>
            <person name="Caler E."/>
            <person name="Hannick L.I."/>
            <person name="Bidwell S."/>
            <person name="Joardar V."/>
            <person name="Thiagarajan M."/>
            <person name="Amedeo P."/>
            <person name="Galinsky K.J."/>
            <person name="Schobel S."/>
            <person name="Inman J."/>
            <person name="Hostetler J."/>
            <person name="Miller J."/>
            <person name="Hammond M."/>
            <person name="Megy K."/>
            <person name="Lawson D."/>
            <person name="Kodira C."/>
            <person name="Sutton G."/>
            <person name="Meyer J."/>
            <person name="Hill C.A."/>
            <person name="Birren B."/>
            <person name="Nene V."/>
            <person name="Collins F."/>
            <person name="Alarcon-Chaidez F."/>
            <person name="Wikel S."/>
            <person name="Strausberg R."/>
        </authorList>
    </citation>
    <scope>NUCLEOTIDE SEQUENCE [LARGE SCALE GENOMIC DNA]</scope>
    <source>
        <strain evidence="4">Wikel</strain>
        <strain evidence="2">Wikel colony</strain>
    </source>
</reference>
<dbReference type="HOGENOM" id="CLU_3034674_0_0_1"/>